<evidence type="ECO:0000313" key="12">
    <source>
        <dbReference type="EMBL" id="MBT1158430.1"/>
    </source>
</evidence>
<dbReference type="PANTHER" id="PTHR11649">
    <property type="entry name" value="MSS1/TRME-RELATED GTP-BINDING PROTEIN"/>
    <property type="match status" value="1"/>
</dbReference>
<evidence type="ECO:0000256" key="3">
    <source>
        <dbReference type="ARBA" id="ARBA00022618"/>
    </source>
</evidence>
<keyword evidence="4" id="KW-0479">Metal-binding</keyword>
<dbReference type="PROSITE" id="PS51706">
    <property type="entry name" value="G_ENGB"/>
    <property type="match status" value="1"/>
</dbReference>
<evidence type="ECO:0000256" key="6">
    <source>
        <dbReference type="ARBA" id="ARBA00022842"/>
    </source>
</evidence>
<proteinExistence type="inferred from homology"/>
<dbReference type="GO" id="GO:0000917">
    <property type="term" value="P:division septum assembly"/>
    <property type="evidence" value="ECO:0007669"/>
    <property type="project" value="UniProtKB-KW"/>
</dbReference>
<dbReference type="HAMAP" id="MF_00321">
    <property type="entry name" value="GTPase_EngB"/>
    <property type="match status" value="1"/>
</dbReference>
<comment type="cofactor">
    <cofactor evidence="1">
        <name>Mg(2+)</name>
        <dbReference type="ChEBI" id="CHEBI:18420"/>
    </cofactor>
</comment>
<sequence>MNEHTTNGPVDAELFKRPWIFIRGVPAMKFLPPEGPPEIAFAGRSNVGKSSLINALVRHGGLARTSNTPGRTQELNYFVPDGYSGEAGDLPPMALVDMPGYGYAQAPKEQVDQWTKLVFDYLRGRVTLKRVYLLIDSRHGIKKNDEEVLTLLDKAAISYQIVLTKTDKIKAAGVQPLIEDTLLKIKKRAAAFPTVLATSSEKNEGLDELRAAIALVVNGG</sequence>
<organism evidence="12 13">
    <name type="scientific">Aminobacter anthyllidis</name>
    <dbReference type="NCBI Taxonomy" id="1035067"/>
    <lineage>
        <taxon>Bacteria</taxon>
        <taxon>Pseudomonadati</taxon>
        <taxon>Pseudomonadota</taxon>
        <taxon>Alphaproteobacteria</taxon>
        <taxon>Hyphomicrobiales</taxon>
        <taxon>Phyllobacteriaceae</taxon>
        <taxon>Aminobacter</taxon>
    </lineage>
</organism>
<dbReference type="InterPro" id="IPR027417">
    <property type="entry name" value="P-loop_NTPase"/>
</dbReference>
<dbReference type="Gene3D" id="3.40.50.300">
    <property type="entry name" value="P-loop containing nucleotide triphosphate hydrolases"/>
    <property type="match status" value="1"/>
</dbReference>
<evidence type="ECO:0000256" key="2">
    <source>
        <dbReference type="ARBA" id="ARBA00009638"/>
    </source>
</evidence>
<protein>
    <recommendedName>
        <fullName evidence="10">Probable GTP-binding protein EngB</fullName>
    </recommendedName>
</protein>
<keyword evidence="7 10" id="KW-0342">GTP-binding</keyword>
<dbReference type="InterPro" id="IPR006073">
    <property type="entry name" value="GTP-bd"/>
</dbReference>
<accession>A0A9X1D625</accession>
<reference evidence="12" key="2">
    <citation type="submission" date="2021-03" db="EMBL/GenBank/DDBJ databases">
        <authorList>
            <person name="Artuso I."/>
            <person name="Turrini P."/>
            <person name="Pirolo M."/>
            <person name="Lugli G.A."/>
            <person name="Ventura M."/>
            <person name="Visca P."/>
        </authorList>
    </citation>
    <scope>NUCLEOTIDE SEQUENCE</scope>
    <source>
        <strain evidence="12">LMG 26462</strain>
    </source>
</reference>
<evidence type="ECO:0000256" key="7">
    <source>
        <dbReference type="ARBA" id="ARBA00023134"/>
    </source>
</evidence>
<dbReference type="NCBIfam" id="TIGR03598">
    <property type="entry name" value="GTPase_YsxC"/>
    <property type="match status" value="1"/>
</dbReference>
<feature type="domain" description="EngB-type G" evidence="11">
    <location>
        <begin position="35"/>
        <end position="219"/>
    </location>
</feature>
<evidence type="ECO:0000256" key="1">
    <source>
        <dbReference type="ARBA" id="ARBA00001946"/>
    </source>
</evidence>
<dbReference type="CDD" id="cd01876">
    <property type="entry name" value="YihA_EngB"/>
    <property type="match status" value="1"/>
</dbReference>
<evidence type="ECO:0000256" key="9">
    <source>
        <dbReference type="ARBA" id="ARBA00023306"/>
    </source>
</evidence>
<keyword evidence="9 10" id="KW-0131">Cell cycle</keyword>
<keyword evidence="5 10" id="KW-0547">Nucleotide-binding</keyword>
<dbReference type="Pfam" id="PF01926">
    <property type="entry name" value="MMR_HSR1"/>
    <property type="match status" value="1"/>
</dbReference>
<gene>
    <name evidence="10" type="primary">engB</name>
    <name evidence="12" type="ORF">J1C56_22780</name>
</gene>
<dbReference type="GO" id="GO:0005525">
    <property type="term" value="F:GTP binding"/>
    <property type="evidence" value="ECO:0007669"/>
    <property type="project" value="UniProtKB-UniRule"/>
</dbReference>
<evidence type="ECO:0000259" key="11">
    <source>
        <dbReference type="PROSITE" id="PS51706"/>
    </source>
</evidence>
<dbReference type="InterPro" id="IPR030393">
    <property type="entry name" value="G_ENGB_dom"/>
</dbReference>
<dbReference type="PANTHER" id="PTHR11649:SF13">
    <property type="entry name" value="ENGB-TYPE G DOMAIN-CONTAINING PROTEIN"/>
    <property type="match status" value="1"/>
</dbReference>
<name>A0A9X1D625_9HYPH</name>
<dbReference type="InterPro" id="IPR019987">
    <property type="entry name" value="GTP-bd_ribosome_bio_YsxC"/>
</dbReference>
<comment type="function">
    <text evidence="10">Necessary for normal cell division and for the maintenance of normal septation.</text>
</comment>
<evidence type="ECO:0000313" key="13">
    <source>
        <dbReference type="Proteomes" id="UP001138921"/>
    </source>
</evidence>
<dbReference type="GO" id="GO:0005829">
    <property type="term" value="C:cytosol"/>
    <property type="evidence" value="ECO:0007669"/>
    <property type="project" value="TreeGrafter"/>
</dbReference>
<comment type="caution">
    <text evidence="12">The sequence shown here is derived from an EMBL/GenBank/DDBJ whole genome shotgun (WGS) entry which is preliminary data.</text>
</comment>
<keyword evidence="6" id="KW-0460">Magnesium</keyword>
<evidence type="ECO:0000256" key="4">
    <source>
        <dbReference type="ARBA" id="ARBA00022723"/>
    </source>
</evidence>
<dbReference type="SUPFAM" id="SSF52540">
    <property type="entry name" value="P-loop containing nucleoside triphosphate hydrolases"/>
    <property type="match status" value="1"/>
</dbReference>
<reference evidence="12" key="1">
    <citation type="journal article" date="2021" name="Microorganisms">
        <title>Phylogenomic Reconstruction and Metabolic Potential of the Genus Aminobacter.</title>
        <authorList>
            <person name="Artuso I."/>
            <person name="Turrini P."/>
            <person name="Pirolo M."/>
            <person name="Lugli G.A."/>
            <person name="Ventura M."/>
            <person name="Visca P."/>
        </authorList>
    </citation>
    <scope>NUCLEOTIDE SEQUENCE</scope>
    <source>
        <strain evidence="12">LMG 26462</strain>
    </source>
</reference>
<dbReference type="AlphaFoldDB" id="A0A9X1D625"/>
<evidence type="ECO:0000256" key="10">
    <source>
        <dbReference type="HAMAP-Rule" id="MF_00321"/>
    </source>
</evidence>
<keyword evidence="13" id="KW-1185">Reference proteome</keyword>
<keyword evidence="3 10" id="KW-0132">Cell division</keyword>
<evidence type="ECO:0000256" key="8">
    <source>
        <dbReference type="ARBA" id="ARBA00023210"/>
    </source>
</evidence>
<dbReference type="RefSeq" id="WP_214392326.1">
    <property type="nucleotide sequence ID" value="NZ_JAFLWW010000006.1"/>
</dbReference>
<comment type="similarity">
    <text evidence="2 10">Belongs to the TRAFAC class TrmE-Era-EngA-EngB-Septin-like GTPase superfamily. EngB GTPase family.</text>
</comment>
<dbReference type="GO" id="GO:0046872">
    <property type="term" value="F:metal ion binding"/>
    <property type="evidence" value="ECO:0007669"/>
    <property type="project" value="UniProtKB-KW"/>
</dbReference>
<evidence type="ECO:0000256" key="5">
    <source>
        <dbReference type="ARBA" id="ARBA00022741"/>
    </source>
</evidence>
<dbReference type="Proteomes" id="UP001138921">
    <property type="component" value="Unassembled WGS sequence"/>
</dbReference>
<keyword evidence="8 10" id="KW-0717">Septation</keyword>
<dbReference type="EMBL" id="JAFLWW010000006">
    <property type="protein sequence ID" value="MBT1158430.1"/>
    <property type="molecule type" value="Genomic_DNA"/>
</dbReference>